<comment type="cofactor">
    <cofactor evidence="1">
        <name>FAD</name>
        <dbReference type="ChEBI" id="CHEBI:57692"/>
    </cofactor>
</comment>
<accession>A0A9W9PMV4</accession>
<dbReference type="InterPro" id="IPR036188">
    <property type="entry name" value="FAD/NAD-bd_sf"/>
</dbReference>
<evidence type="ECO:0000313" key="5">
    <source>
        <dbReference type="EMBL" id="KAJ5300031.1"/>
    </source>
</evidence>
<reference evidence="5" key="2">
    <citation type="journal article" date="2023" name="IMA Fungus">
        <title>Comparative genomic study of the Penicillium genus elucidates a diverse pangenome and 15 lateral gene transfer events.</title>
        <authorList>
            <person name="Petersen C."/>
            <person name="Sorensen T."/>
            <person name="Nielsen M.R."/>
            <person name="Sondergaard T.E."/>
            <person name="Sorensen J.L."/>
            <person name="Fitzpatrick D.A."/>
            <person name="Frisvad J.C."/>
            <person name="Nielsen K.L."/>
        </authorList>
    </citation>
    <scope>NUCLEOTIDE SEQUENCE</scope>
    <source>
        <strain evidence="5">IBT 21472</strain>
    </source>
</reference>
<dbReference type="GO" id="GO:0004497">
    <property type="term" value="F:monooxygenase activity"/>
    <property type="evidence" value="ECO:0007669"/>
    <property type="project" value="UniProtKB-KW"/>
</dbReference>
<dbReference type="InterPro" id="IPR050493">
    <property type="entry name" value="FAD-dep_Monooxygenase_BioMet"/>
</dbReference>
<dbReference type="PANTHER" id="PTHR13789">
    <property type="entry name" value="MONOOXYGENASE"/>
    <property type="match status" value="1"/>
</dbReference>
<evidence type="ECO:0000256" key="1">
    <source>
        <dbReference type="ARBA" id="ARBA00001974"/>
    </source>
</evidence>
<reference evidence="5" key="1">
    <citation type="submission" date="2022-12" db="EMBL/GenBank/DDBJ databases">
        <authorList>
            <person name="Petersen C."/>
        </authorList>
    </citation>
    <scope>NUCLEOTIDE SEQUENCE</scope>
    <source>
        <strain evidence="5">IBT 21472</strain>
    </source>
</reference>
<evidence type="ECO:0000313" key="6">
    <source>
        <dbReference type="Proteomes" id="UP001147746"/>
    </source>
</evidence>
<dbReference type="Proteomes" id="UP001147746">
    <property type="component" value="Unassembled WGS sequence"/>
</dbReference>
<proteinExistence type="inferred from homology"/>
<evidence type="ECO:0000256" key="2">
    <source>
        <dbReference type="ARBA" id="ARBA00007992"/>
    </source>
</evidence>
<dbReference type="AlphaFoldDB" id="A0A9W9PMV4"/>
<dbReference type="SUPFAM" id="SSF51905">
    <property type="entry name" value="FAD/NAD(P)-binding domain"/>
    <property type="match status" value="1"/>
</dbReference>
<dbReference type="Gene3D" id="3.50.50.60">
    <property type="entry name" value="FAD/NAD(P)-binding domain"/>
    <property type="match status" value="1"/>
</dbReference>
<evidence type="ECO:0000256" key="3">
    <source>
        <dbReference type="ARBA" id="ARBA00023002"/>
    </source>
</evidence>
<keyword evidence="6" id="KW-1185">Reference proteome</keyword>
<gene>
    <name evidence="5" type="ORF">N7476_011588</name>
</gene>
<evidence type="ECO:0000256" key="4">
    <source>
        <dbReference type="ARBA" id="ARBA00023033"/>
    </source>
</evidence>
<name>A0A9W9PMV4_9EURO</name>
<organism evidence="5 6">
    <name type="scientific">Penicillium atrosanguineum</name>
    <dbReference type="NCBI Taxonomy" id="1132637"/>
    <lineage>
        <taxon>Eukaryota</taxon>
        <taxon>Fungi</taxon>
        <taxon>Dikarya</taxon>
        <taxon>Ascomycota</taxon>
        <taxon>Pezizomycotina</taxon>
        <taxon>Eurotiomycetes</taxon>
        <taxon>Eurotiomycetidae</taxon>
        <taxon>Eurotiales</taxon>
        <taxon>Aspergillaceae</taxon>
        <taxon>Penicillium</taxon>
    </lineage>
</organism>
<protein>
    <submittedName>
        <fullName evidence="5">Uncharacterized protein</fullName>
    </submittedName>
</protein>
<keyword evidence="3" id="KW-0560">Oxidoreductase</keyword>
<comment type="similarity">
    <text evidence="2">Belongs to the paxM FAD-dependent monooxygenase family.</text>
</comment>
<sequence length="240" mass="26591">MNDNNVPFTEVDGVRKFPANGVKTIIVGAGVGGLGAALECWRKRCDVVVLERAYKLSPLGDFFYHASVWPDDFEVTNQHPEWKRLGAIYPVPDVEVSFIKRRAVFAQMQLDQLTRFKVPVLWGRNAVSLRESGDAVVVTADTDEQVVGDMCIVTDGIGSTLQGFIISGDLQVQDSDYAIARVAFPRNAIKDGSPAATLLENVEVNGQFRTYLARDVHLISFLTKDWVAWAYTHKVNPAFS</sequence>
<comment type="caution">
    <text evidence="5">The sequence shown here is derived from an EMBL/GenBank/DDBJ whole genome shotgun (WGS) entry which is preliminary data.</text>
</comment>
<keyword evidence="4" id="KW-0503">Monooxygenase</keyword>
<dbReference type="PANTHER" id="PTHR13789:SF315">
    <property type="entry name" value="FAD-DEPENDENT MONOOXYGENASE MDPD"/>
    <property type="match status" value="1"/>
</dbReference>
<dbReference type="EMBL" id="JAPZBO010000010">
    <property type="protein sequence ID" value="KAJ5300031.1"/>
    <property type="molecule type" value="Genomic_DNA"/>
</dbReference>